<protein>
    <submittedName>
        <fullName evidence="2">CPBP family intramembrane metalloprotease</fullName>
    </submittedName>
</protein>
<keyword evidence="2" id="KW-0378">Hydrolase</keyword>
<keyword evidence="2" id="KW-0482">Metalloprotease</keyword>
<sequence>MFKRVREISDVKFILLSVLICFIFNYLFIYIAGLFGINITDEIYIKDYNSFSIFMFILITFIGPGIETILLVYLVKIAKIIIKRNYIVAVLISIIFGALHYHSISYMLIASGIGYIYIFSYMFYPNKRFTSYKILFLIHSIYNCISYITNIFK</sequence>
<dbReference type="GO" id="GO:0006508">
    <property type="term" value="P:proteolysis"/>
    <property type="evidence" value="ECO:0007669"/>
    <property type="project" value="UniProtKB-KW"/>
</dbReference>
<evidence type="ECO:0000313" key="2">
    <source>
        <dbReference type="EMBL" id="RDU24335.1"/>
    </source>
</evidence>
<reference evidence="2 3" key="1">
    <citation type="submission" date="2018-07" db="EMBL/GenBank/DDBJ databases">
        <title>Anaerosacharophilus polymeroproducens gen. nov. sp. nov., an anaerobic bacterium isolated from salt field.</title>
        <authorList>
            <person name="Kim W."/>
            <person name="Yang S.-H."/>
            <person name="Oh J."/>
            <person name="Lee J.-H."/>
            <person name="Kwon K.K."/>
        </authorList>
    </citation>
    <scope>NUCLEOTIDE SEQUENCE [LARGE SCALE GENOMIC DNA]</scope>
    <source>
        <strain evidence="2 3">MCWD5</strain>
    </source>
</reference>
<keyword evidence="1" id="KW-0812">Transmembrane</keyword>
<organism evidence="2 3">
    <name type="scientific">Anaerosacchariphilus polymeriproducens</name>
    <dbReference type="NCBI Taxonomy" id="1812858"/>
    <lineage>
        <taxon>Bacteria</taxon>
        <taxon>Bacillati</taxon>
        <taxon>Bacillota</taxon>
        <taxon>Clostridia</taxon>
        <taxon>Lachnospirales</taxon>
        <taxon>Lachnospiraceae</taxon>
        <taxon>Anaerosacchariphilus</taxon>
    </lineage>
</organism>
<keyword evidence="1" id="KW-1133">Transmembrane helix</keyword>
<dbReference type="RefSeq" id="WP_115481079.1">
    <property type="nucleotide sequence ID" value="NZ_QRCT01000013.1"/>
</dbReference>
<comment type="caution">
    <text evidence="2">The sequence shown here is derived from an EMBL/GenBank/DDBJ whole genome shotgun (WGS) entry which is preliminary data.</text>
</comment>
<gene>
    <name evidence="2" type="ORF">DWV06_05000</name>
</gene>
<dbReference type="GO" id="GO:0008237">
    <property type="term" value="F:metallopeptidase activity"/>
    <property type="evidence" value="ECO:0007669"/>
    <property type="project" value="UniProtKB-KW"/>
</dbReference>
<accession>A0A371AXM2</accession>
<evidence type="ECO:0000313" key="3">
    <source>
        <dbReference type="Proteomes" id="UP000255036"/>
    </source>
</evidence>
<feature type="transmembrane region" description="Helical" evidence="1">
    <location>
        <begin position="85"/>
        <end position="101"/>
    </location>
</feature>
<proteinExistence type="predicted"/>
<dbReference type="AlphaFoldDB" id="A0A371AXM2"/>
<dbReference type="Proteomes" id="UP000255036">
    <property type="component" value="Unassembled WGS sequence"/>
</dbReference>
<feature type="transmembrane region" description="Helical" evidence="1">
    <location>
        <begin position="51"/>
        <end position="73"/>
    </location>
</feature>
<keyword evidence="3" id="KW-1185">Reference proteome</keyword>
<keyword evidence="2" id="KW-0645">Protease</keyword>
<dbReference type="EMBL" id="QRCT01000013">
    <property type="protein sequence ID" value="RDU24335.1"/>
    <property type="molecule type" value="Genomic_DNA"/>
</dbReference>
<keyword evidence="1" id="KW-0472">Membrane</keyword>
<evidence type="ECO:0000256" key="1">
    <source>
        <dbReference type="SAM" id="Phobius"/>
    </source>
</evidence>
<name>A0A371AXM2_9FIRM</name>
<feature type="transmembrane region" description="Helical" evidence="1">
    <location>
        <begin position="12"/>
        <end position="39"/>
    </location>
</feature>